<evidence type="ECO:0000313" key="3">
    <source>
        <dbReference type="Proteomes" id="UP000813461"/>
    </source>
</evidence>
<organism evidence="2 3">
    <name type="scientific">Paraphoma chrysanthemicola</name>
    <dbReference type="NCBI Taxonomy" id="798071"/>
    <lineage>
        <taxon>Eukaryota</taxon>
        <taxon>Fungi</taxon>
        <taxon>Dikarya</taxon>
        <taxon>Ascomycota</taxon>
        <taxon>Pezizomycotina</taxon>
        <taxon>Dothideomycetes</taxon>
        <taxon>Pleosporomycetidae</taxon>
        <taxon>Pleosporales</taxon>
        <taxon>Pleosporineae</taxon>
        <taxon>Phaeosphaeriaceae</taxon>
        <taxon>Paraphoma</taxon>
    </lineage>
</organism>
<dbReference type="EMBL" id="JAGMVJ010000010">
    <property type="protein sequence ID" value="KAH7087215.1"/>
    <property type="molecule type" value="Genomic_DNA"/>
</dbReference>
<evidence type="ECO:0008006" key="4">
    <source>
        <dbReference type="Google" id="ProtNLM"/>
    </source>
</evidence>
<proteinExistence type="predicted"/>
<feature type="compositionally biased region" description="Basic and acidic residues" evidence="1">
    <location>
        <begin position="219"/>
        <end position="231"/>
    </location>
</feature>
<feature type="region of interest" description="Disordered" evidence="1">
    <location>
        <begin position="253"/>
        <end position="355"/>
    </location>
</feature>
<reference evidence="2" key="1">
    <citation type="journal article" date="2021" name="Nat. Commun.">
        <title>Genetic determinants of endophytism in the Arabidopsis root mycobiome.</title>
        <authorList>
            <person name="Mesny F."/>
            <person name="Miyauchi S."/>
            <person name="Thiergart T."/>
            <person name="Pickel B."/>
            <person name="Atanasova L."/>
            <person name="Karlsson M."/>
            <person name="Huettel B."/>
            <person name="Barry K.W."/>
            <person name="Haridas S."/>
            <person name="Chen C."/>
            <person name="Bauer D."/>
            <person name="Andreopoulos W."/>
            <person name="Pangilinan J."/>
            <person name="LaButti K."/>
            <person name="Riley R."/>
            <person name="Lipzen A."/>
            <person name="Clum A."/>
            <person name="Drula E."/>
            <person name="Henrissat B."/>
            <person name="Kohler A."/>
            <person name="Grigoriev I.V."/>
            <person name="Martin F.M."/>
            <person name="Hacquard S."/>
        </authorList>
    </citation>
    <scope>NUCLEOTIDE SEQUENCE</scope>
    <source>
        <strain evidence="2">MPI-SDFR-AT-0120</strain>
    </source>
</reference>
<evidence type="ECO:0000256" key="1">
    <source>
        <dbReference type="SAM" id="MobiDB-lite"/>
    </source>
</evidence>
<evidence type="ECO:0000313" key="2">
    <source>
        <dbReference type="EMBL" id="KAH7087215.1"/>
    </source>
</evidence>
<feature type="compositionally biased region" description="Basic and acidic residues" evidence="1">
    <location>
        <begin position="321"/>
        <end position="331"/>
    </location>
</feature>
<feature type="compositionally biased region" description="Polar residues" evidence="1">
    <location>
        <begin position="286"/>
        <end position="296"/>
    </location>
</feature>
<comment type="caution">
    <text evidence="2">The sequence shown here is derived from an EMBL/GenBank/DDBJ whole genome shotgun (WGS) entry which is preliminary data.</text>
</comment>
<feature type="region of interest" description="Disordered" evidence="1">
    <location>
        <begin position="187"/>
        <end position="231"/>
    </location>
</feature>
<feature type="compositionally biased region" description="Basic and acidic residues" evidence="1">
    <location>
        <begin position="343"/>
        <end position="355"/>
    </location>
</feature>
<protein>
    <recommendedName>
        <fullName evidence="4">SMP domain-containing protein</fullName>
    </recommendedName>
</protein>
<gene>
    <name evidence="2" type="ORF">FB567DRAFT_560910</name>
</gene>
<feature type="compositionally biased region" description="Low complexity" evidence="1">
    <location>
        <begin position="194"/>
        <end position="208"/>
    </location>
</feature>
<name>A0A8K0R599_9PLEO</name>
<accession>A0A8K0R599</accession>
<dbReference type="AlphaFoldDB" id="A0A8K0R599"/>
<dbReference type="Proteomes" id="UP000813461">
    <property type="component" value="Unassembled WGS sequence"/>
</dbReference>
<keyword evidence="3" id="KW-1185">Reference proteome</keyword>
<dbReference type="OrthoDB" id="2799468at2759"/>
<sequence length="355" mass="38712">MTSTPEKYGRQDSARNEHFSVLLEDVLKKLREDPSTITTEDARRLSENAEARDLRSAKIISAVEAFAAASEIVHEVDPTLGQAPHTSLLTVVNDLKVAVEQNPAGVTTEVLKTAQAVVSKMQKAVGHTNAPHPELEIELQEEIAKIEPKVVEGTVTIEEANHLHSLEARAHGHTEKGGITSIAQSVAAKRERQLTLSSGSSPASTRSRGNSKTFTPQEQSHHAREASLHKVEDTIKPQLDEGTVSEANANLLHSRKTRAQSKTDKGGLVASAQSLVSKKRTESLSDRSNASPNSSFEEYKHRKEQSQHDREVNLKLAEMSLEPKIKSEQEKGGLVSQAMASAHKRENSHPAAEVK</sequence>
<feature type="compositionally biased region" description="Basic and acidic residues" evidence="1">
    <location>
        <begin position="297"/>
        <end position="313"/>
    </location>
</feature>